<evidence type="ECO:0000259" key="3">
    <source>
        <dbReference type="Pfam" id="PF13283"/>
    </source>
</evidence>
<feature type="compositionally biased region" description="Basic and acidic residues" evidence="1">
    <location>
        <begin position="818"/>
        <end position="829"/>
    </location>
</feature>
<dbReference type="Gene3D" id="1.25.40.10">
    <property type="entry name" value="Tetratricopeptide repeat domain"/>
    <property type="match status" value="2"/>
</dbReference>
<proteinExistence type="predicted"/>
<dbReference type="InterPro" id="IPR011990">
    <property type="entry name" value="TPR-like_helical_dom_sf"/>
</dbReference>
<name>A0AAU7KKP0_9GAMM</name>
<feature type="signal peptide" evidence="2">
    <location>
        <begin position="1"/>
        <end position="19"/>
    </location>
</feature>
<feature type="chain" id="PRO_5043324764" evidence="2">
    <location>
        <begin position="20"/>
        <end position="1049"/>
    </location>
</feature>
<gene>
    <name evidence="4" type="ORF">NFG58_03200</name>
</gene>
<feature type="compositionally biased region" description="Low complexity" evidence="1">
    <location>
        <begin position="800"/>
        <end position="812"/>
    </location>
</feature>
<dbReference type="Pfam" id="PF13283">
    <property type="entry name" value="NfrA_C"/>
    <property type="match status" value="1"/>
</dbReference>
<organism evidence="4">
    <name type="scientific">Halomonas sp. RT37</name>
    <dbReference type="NCBI Taxonomy" id="2950872"/>
    <lineage>
        <taxon>Bacteria</taxon>
        <taxon>Pseudomonadati</taxon>
        <taxon>Pseudomonadota</taxon>
        <taxon>Gammaproteobacteria</taxon>
        <taxon>Oceanospirillales</taxon>
        <taxon>Halomonadaceae</taxon>
        <taxon>Halomonas</taxon>
    </lineage>
</organism>
<dbReference type="AlphaFoldDB" id="A0AAU7KKP0"/>
<feature type="domain" description="Bacteriophage N4 adsorption protein A C-terminal" evidence="3">
    <location>
        <begin position="873"/>
        <end position="1043"/>
    </location>
</feature>
<dbReference type="InterPro" id="IPR025137">
    <property type="entry name" value="NfrA_C"/>
</dbReference>
<dbReference type="EMBL" id="CP098827">
    <property type="protein sequence ID" value="XBO71738.1"/>
    <property type="molecule type" value="Genomic_DNA"/>
</dbReference>
<reference evidence="4" key="1">
    <citation type="submission" date="2022-06" db="EMBL/GenBank/DDBJ databases">
        <title>A novel DMS-producing enzyme.</title>
        <authorList>
            <person name="Zhang Y."/>
        </authorList>
    </citation>
    <scope>NUCLEOTIDE SEQUENCE</scope>
    <source>
        <strain evidence="4">RT37</strain>
    </source>
</reference>
<feature type="region of interest" description="Disordered" evidence="1">
    <location>
        <begin position="798"/>
        <end position="830"/>
    </location>
</feature>
<dbReference type="RefSeq" id="WP_348827589.1">
    <property type="nucleotide sequence ID" value="NZ_CP098827.1"/>
</dbReference>
<sequence>MKARAISLLIAVSLAQLLAQPPAWGLSQFEEFHSYPYLDKAYRAAEQRDWAQVQQLMEHLISQVPENVEAYRLLAQALAKQGNLDGAMAALGALDANVAAVQINALRQAWIADGHASEGELTLWLSETSGSAREALWSAQANYLRATRGARAALEWLATVPARQDALARDRYRAALAEQIQDWNGVIDALVPHAMEDTLNDDDWRRLSIAMIQTDDARGINALIARLPEGDVRHFVLRAGADRAIALGYSGIAQRWLATLEQSDQLDASDTRKLLQTSLAVGDTDRVRQMASRQDTDCLTLVSWLSDHGDPEALSTFTECDAKEDPQSWLILADRLDALELLETTELPEAWHQRRDRVLLDRYRADGLDDKALRLLTRQPQTPAILRERAELTQRLGRPEAAELWQQHYHLTGDSGSLEQASYLYLASQRPQAARRLLEQAFKLAPERLSATSLARLAQLYADDNAGVTDATLEALVRQPRLADTERTNLLEQLARHDRCTVVRSVADASMPPWAALGICSRDRPAQAAGYFQRALTQLTQRQPEDDAVTAAMTQPEIQARKRLAFALFAAGDPDAAWRQWRAFERDGPCDGELDLTDRLAGARSALASGDTEGAWRWWPKDSDSPEARLLGARIALARHDAAGAMALARVAVASTGGKPKTDTAVLEGASQVARQAGNPTLSRRWLTQAQATSPDSPRLARELGLTLAATEEAGARSEAIALLERARQAYPEDYVSAATLGNLYSTIGDNARSMTRIEDAIDLQPFDLAVGEDSLEAMAERRYRLRRTHETLTRRDRITLTSSWSPTSPTPGIRSDSSNHDNDEDSGHDINTQVVQWDHALGHDPIHQGRELAGYMRAIIGGDDRDDYGRGRSLGLGLRAKPLARHNLNLYAEMFAESQKNDGEHTDYNLLLRATGSFLDQGDHSSEWRVSQEQWNERSLYLDAAWWTQRGDVQLFGRYRQGRTFKLPTPSAQTLMPYASFQATSHDTTGWDEDVRLAAGLRWELWYDEDHYNAFRRKLSVSTEYQQSLGGNLYQERDGWMIHLELSL</sequence>
<evidence type="ECO:0000256" key="2">
    <source>
        <dbReference type="SAM" id="SignalP"/>
    </source>
</evidence>
<dbReference type="Pfam" id="PF14559">
    <property type="entry name" value="TPR_19"/>
    <property type="match status" value="1"/>
</dbReference>
<dbReference type="PANTHER" id="PTHR12558">
    <property type="entry name" value="CELL DIVISION CYCLE 16,23,27"/>
    <property type="match status" value="1"/>
</dbReference>
<protein>
    <submittedName>
        <fullName evidence="4">Tetratricopeptide repeat protein</fullName>
    </submittedName>
</protein>
<dbReference type="SUPFAM" id="SSF48452">
    <property type="entry name" value="TPR-like"/>
    <property type="match status" value="2"/>
</dbReference>
<evidence type="ECO:0000313" key="4">
    <source>
        <dbReference type="EMBL" id="XBO71738.1"/>
    </source>
</evidence>
<keyword evidence="2" id="KW-0732">Signal</keyword>
<evidence type="ECO:0000256" key="1">
    <source>
        <dbReference type="SAM" id="MobiDB-lite"/>
    </source>
</evidence>
<accession>A0AAU7KKP0</accession>
<dbReference type="PANTHER" id="PTHR12558:SF13">
    <property type="entry name" value="CELL DIVISION CYCLE PROTEIN 27 HOMOLOG"/>
    <property type="match status" value="1"/>
</dbReference>